<evidence type="ECO:0000256" key="4">
    <source>
        <dbReference type="ARBA" id="ARBA00022989"/>
    </source>
</evidence>
<feature type="domain" description="Calponin-homology (CH)" evidence="6">
    <location>
        <begin position="1"/>
        <end position="86"/>
    </location>
</feature>
<dbReference type="PROSITE" id="PS50021">
    <property type="entry name" value="CH"/>
    <property type="match status" value="1"/>
</dbReference>
<evidence type="ECO:0000313" key="8">
    <source>
        <dbReference type="Proteomes" id="UP000784294"/>
    </source>
</evidence>
<dbReference type="SUPFAM" id="SSF47576">
    <property type="entry name" value="Calponin-homology domain, CH-domain"/>
    <property type="match status" value="1"/>
</dbReference>
<dbReference type="Pfam" id="PF00307">
    <property type="entry name" value="CH"/>
    <property type="match status" value="1"/>
</dbReference>
<sequence length="86" mass="9867">MHHNKYDIEIKDFGPSWRDGLAFNAMVHNIDPRLVDMSVVPKRSNRENLDHAFDAAEAHLGIPRLLDPEGRELQCFLVETGTVKDR</sequence>
<protein>
    <recommendedName>
        <fullName evidence="6">Calponin-homology (CH) domain-containing protein</fullName>
    </recommendedName>
</protein>
<evidence type="ECO:0000256" key="3">
    <source>
        <dbReference type="ARBA" id="ARBA00022737"/>
    </source>
</evidence>
<gene>
    <name evidence="7" type="ORF">PXEA_LOCUS11876</name>
</gene>
<evidence type="ECO:0000313" key="7">
    <source>
        <dbReference type="EMBL" id="VEL18436.1"/>
    </source>
</evidence>
<evidence type="ECO:0000256" key="1">
    <source>
        <dbReference type="ARBA" id="ARBA00004370"/>
    </source>
</evidence>
<dbReference type="EMBL" id="CAAALY010037016">
    <property type="protein sequence ID" value="VEL18436.1"/>
    <property type="molecule type" value="Genomic_DNA"/>
</dbReference>
<evidence type="ECO:0000256" key="2">
    <source>
        <dbReference type="ARBA" id="ARBA00022692"/>
    </source>
</evidence>
<dbReference type="InterPro" id="IPR052403">
    <property type="entry name" value="LINC-complex_assoc"/>
</dbReference>
<dbReference type="Gene3D" id="1.10.418.10">
    <property type="entry name" value="Calponin-like domain"/>
    <property type="match status" value="1"/>
</dbReference>
<dbReference type="InterPro" id="IPR001715">
    <property type="entry name" value="CH_dom"/>
</dbReference>
<comment type="subcellular location">
    <subcellularLocation>
        <location evidence="1">Membrane</location>
    </subcellularLocation>
</comment>
<organism evidence="7 8">
    <name type="scientific">Protopolystoma xenopodis</name>
    <dbReference type="NCBI Taxonomy" id="117903"/>
    <lineage>
        <taxon>Eukaryota</taxon>
        <taxon>Metazoa</taxon>
        <taxon>Spiralia</taxon>
        <taxon>Lophotrochozoa</taxon>
        <taxon>Platyhelminthes</taxon>
        <taxon>Monogenea</taxon>
        <taxon>Polyopisthocotylea</taxon>
        <taxon>Polystomatidea</taxon>
        <taxon>Polystomatidae</taxon>
        <taxon>Protopolystoma</taxon>
    </lineage>
</organism>
<keyword evidence="4" id="KW-1133">Transmembrane helix</keyword>
<dbReference type="Proteomes" id="UP000784294">
    <property type="component" value="Unassembled WGS sequence"/>
</dbReference>
<dbReference type="GO" id="GO:0005640">
    <property type="term" value="C:nuclear outer membrane"/>
    <property type="evidence" value="ECO:0007669"/>
    <property type="project" value="TreeGrafter"/>
</dbReference>
<name>A0A448WRJ2_9PLAT</name>
<dbReference type="GO" id="GO:0034993">
    <property type="term" value="C:meiotic nuclear membrane microtubule tethering complex"/>
    <property type="evidence" value="ECO:0007669"/>
    <property type="project" value="TreeGrafter"/>
</dbReference>
<reference evidence="7" key="1">
    <citation type="submission" date="2018-11" db="EMBL/GenBank/DDBJ databases">
        <authorList>
            <consortium name="Pathogen Informatics"/>
        </authorList>
    </citation>
    <scope>NUCLEOTIDE SEQUENCE</scope>
</reference>
<comment type="caution">
    <text evidence="7">The sequence shown here is derived from an EMBL/GenBank/DDBJ whole genome shotgun (WGS) entry which is preliminary data.</text>
</comment>
<accession>A0A448WRJ2</accession>
<keyword evidence="3" id="KW-0677">Repeat</keyword>
<keyword evidence="5" id="KW-0472">Membrane</keyword>
<dbReference type="InterPro" id="IPR036872">
    <property type="entry name" value="CH_dom_sf"/>
</dbReference>
<evidence type="ECO:0000256" key="5">
    <source>
        <dbReference type="ARBA" id="ARBA00023136"/>
    </source>
</evidence>
<dbReference type="GO" id="GO:0005737">
    <property type="term" value="C:cytoplasm"/>
    <property type="evidence" value="ECO:0007669"/>
    <property type="project" value="TreeGrafter"/>
</dbReference>
<dbReference type="PANTHER" id="PTHR47535">
    <property type="entry name" value="MUSCLE-SPECIFIC PROTEIN 300 KDA, ISOFORM G"/>
    <property type="match status" value="1"/>
</dbReference>
<evidence type="ECO:0000259" key="6">
    <source>
        <dbReference type="PROSITE" id="PS50021"/>
    </source>
</evidence>
<keyword evidence="2" id="KW-0812">Transmembrane</keyword>
<proteinExistence type="predicted"/>
<dbReference type="GO" id="GO:0051015">
    <property type="term" value="F:actin filament binding"/>
    <property type="evidence" value="ECO:0007669"/>
    <property type="project" value="TreeGrafter"/>
</dbReference>
<dbReference type="OrthoDB" id="18853at2759"/>
<keyword evidence="8" id="KW-1185">Reference proteome</keyword>
<dbReference type="AlphaFoldDB" id="A0A448WRJ2"/>
<dbReference type="GO" id="GO:0007097">
    <property type="term" value="P:nuclear migration"/>
    <property type="evidence" value="ECO:0007669"/>
    <property type="project" value="TreeGrafter"/>
</dbReference>
<dbReference type="PANTHER" id="PTHR47535:SF1">
    <property type="entry name" value="NESPRIN-1"/>
    <property type="match status" value="1"/>
</dbReference>